<dbReference type="PANTHER" id="PTHR43804">
    <property type="entry name" value="LD18447P"/>
    <property type="match status" value="1"/>
</dbReference>
<reference evidence="7" key="2">
    <citation type="submission" date="2013-07" db="EMBL/GenBank/DDBJ databases">
        <authorList>
            <consortium name="The Broad Institute Genome Sequencing Platform"/>
            <person name="Cuomo C."/>
            <person name="Litvintseva A."/>
            <person name="Chen Y."/>
            <person name="Heitman J."/>
            <person name="Sun S."/>
            <person name="Springer D."/>
            <person name="Dromer F."/>
            <person name="Young S.K."/>
            <person name="Zeng Q."/>
            <person name="Gargeya S."/>
            <person name="Fitzgerald M."/>
            <person name="Abouelleil A."/>
            <person name="Alvarado L."/>
            <person name="Berlin A.M."/>
            <person name="Chapman S.B."/>
            <person name="Dewar J."/>
            <person name="Goldberg J."/>
            <person name="Griggs A."/>
            <person name="Gujja S."/>
            <person name="Hansen M."/>
            <person name="Howarth C."/>
            <person name="Imamovic A."/>
            <person name="Larimer J."/>
            <person name="McCowan C."/>
            <person name="Murphy C."/>
            <person name="Pearson M."/>
            <person name="Priest M."/>
            <person name="Roberts A."/>
            <person name="Saif S."/>
            <person name="Shea T."/>
            <person name="Sykes S."/>
            <person name="Wortman J."/>
            <person name="Nusbaum C."/>
            <person name="Birren B."/>
        </authorList>
    </citation>
    <scope>NUCLEOTIDE SEQUENCE</scope>
    <source>
        <strain evidence="7">CBS 10117</strain>
    </source>
</reference>
<keyword evidence="3" id="KW-0648">Protein biosynthesis</keyword>
<dbReference type="VEuPathDB" id="FungiDB:I303_00744"/>
<dbReference type="PANTHER" id="PTHR43804:SF7">
    <property type="entry name" value="LD18447P"/>
    <property type="match status" value="1"/>
</dbReference>
<evidence type="ECO:0000313" key="8">
    <source>
        <dbReference type="Proteomes" id="UP000078595"/>
    </source>
</evidence>
<feature type="compositionally biased region" description="Low complexity" evidence="4">
    <location>
        <begin position="27"/>
        <end position="36"/>
    </location>
</feature>
<evidence type="ECO:0000256" key="3">
    <source>
        <dbReference type="ARBA" id="ARBA00022917"/>
    </source>
</evidence>
<keyword evidence="8" id="KW-1185">Reference proteome</keyword>
<gene>
    <name evidence="6" type="ORF">I303_00744</name>
    <name evidence="7" type="ORF">I303_100741</name>
</gene>
<dbReference type="FunFam" id="3.30.160.20:FF:000070">
    <property type="entry name" value="Related to MRF1-peptide chain release factor, mitochondrial"/>
    <property type="match status" value="1"/>
</dbReference>
<organism evidence="6">
    <name type="scientific">Kwoniella dejecticola CBS 10117</name>
    <dbReference type="NCBI Taxonomy" id="1296121"/>
    <lineage>
        <taxon>Eukaryota</taxon>
        <taxon>Fungi</taxon>
        <taxon>Dikarya</taxon>
        <taxon>Basidiomycota</taxon>
        <taxon>Agaricomycotina</taxon>
        <taxon>Tremellomycetes</taxon>
        <taxon>Tremellales</taxon>
        <taxon>Cryptococcaceae</taxon>
        <taxon>Kwoniella</taxon>
    </lineage>
</organism>
<dbReference type="Gene3D" id="3.30.70.1660">
    <property type="match status" value="1"/>
</dbReference>
<dbReference type="InterPro" id="IPR045853">
    <property type="entry name" value="Pep_chain_release_fac_I_sf"/>
</dbReference>
<feature type="compositionally biased region" description="Basic residues" evidence="4">
    <location>
        <begin position="17"/>
        <end position="26"/>
    </location>
</feature>
<reference evidence="6" key="1">
    <citation type="submission" date="2013-07" db="EMBL/GenBank/DDBJ databases">
        <title>The Genome Sequence of Cryptococcus dejecticola CBS10117.</title>
        <authorList>
            <consortium name="The Broad Institute Genome Sequencing Platform"/>
            <person name="Cuomo C."/>
            <person name="Litvintseva A."/>
            <person name="Chen Y."/>
            <person name="Heitman J."/>
            <person name="Sun S."/>
            <person name="Springer D."/>
            <person name="Dromer F."/>
            <person name="Young S.K."/>
            <person name="Zeng Q."/>
            <person name="Gargeya S."/>
            <person name="Fitzgerald M."/>
            <person name="Abouelleil A."/>
            <person name="Alvarado L."/>
            <person name="Berlin A.M."/>
            <person name="Chapman S.B."/>
            <person name="Dewar J."/>
            <person name="Goldberg J."/>
            <person name="Griggs A."/>
            <person name="Gujja S."/>
            <person name="Hansen M."/>
            <person name="Howarth C."/>
            <person name="Imamovic A."/>
            <person name="Larimer J."/>
            <person name="McCowan C."/>
            <person name="Murphy C."/>
            <person name="Pearson M."/>
            <person name="Priest M."/>
            <person name="Roberts A."/>
            <person name="Saif S."/>
            <person name="Shea T."/>
            <person name="Sykes S."/>
            <person name="Wortman J."/>
            <person name="Nusbaum C."/>
            <person name="Birren B."/>
        </authorList>
    </citation>
    <scope>NUCLEOTIDE SEQUENCE [LARGE SCALE GENOMIC DNA]</scope>
    <source>
        <strain evidence="6">CBS 10117</strain>
    </source>
</reference>
<dbReference type="InterPro" id="IPR005139">
    <property type="entry name" value="PCRF"/>
</dbReference>
<comment type="similarity">
    <text evidence="1">Belongs to the prokaryotic/mitochondrial release factor family.</text>
</comment>
<dbReference type="SMART" id="SM00937">
    <property type="entry name" value="PCRF"/>
    <property type="match status" value="1"/>
</dbReference>
<dbReference type="EMBL" id="CP144530">
    <property type="protein sequence ID" value="WWC58205.1"/>
    <property type="molecule type" value="Genomic_DNA"/>
</dbReference>
<dbReference type="OrthoDB" id="2019491at2759"/>
<dbReference type="Proteomes" id="UP000078595">
    <property type="component" value="Chromosome 1"/>
</dbReference>
<evidence type="ECO:0000313" key="6">
    <source>
        <dbReference type="EMBL" id="OBR88926.1"/>
    </source>
</evidence>
<keyword evidence="2" id="KW-0488">Methylation</keyword>
<evidence type="ECO:0000256" key="4">
    <source>
        <dbReference type="SAM" id="MobiDB-lite"/>
    </source>
</evidence>
<evidence type="ECO:0000256" key="2">
    <source>
        <dbReference type="ARBA" id="ARBA00022481"/>
    </source>
</evidence>
<dbReference type="Pfam" id="PF03462">
    <property type="entry name" value="PCRF"/>
    <property type="match status" value="1"/>
</dbReference>
<evidence type="ECO:0000313" key="7">
    <source>
        <dbReference type="EMBL" id="WWC58205.1"/>
    </source>
</evidence>
<dbReference type="InterPro" id="IPR000352">
    <property type="entry name" value="Pep_chain_release_fac_I"/>
</dbReference>
<feature type="region of interest" description="Disordered" evidence="4">
    <location>
        <begin position="14"/>
        <end position="36"/>
    </location>
</feature>
<dbReference type="KEGG" id="kdj:28964443"/>
<dbReference type="SUPFAM" id="SSF75620">
    <property type="entry name" value="Release factor"/>
    <property type="match status" value="1"/>
</dbReference>
<dbReference type="AlphaFoldDB" id="A0A1A6AFU1"/>
<protein>
    <submittedName>
        <fullName evidence="6">Peptide chain release factor 1</fullName>
    </submittedName>
</protein>
<dbReference type="GO" id="GO:0003747">
    <property type="term" value="F:translation release factor activity"/>
    <property type="evidence" value="ECO:0007669"/>
    <property type="project" value="InterPro"/>
</dbReference>
<name>A0A1A6AFU1_9TREE</name>
<dbReference type="EMBL" id="KI894027">
    <property type="protein sequence ID" value="OBR88926.1"/>
    <property type="molecule type" value="Genomic_DNA"/>
</dbReference>
<dbReference type="Gene3D" id="3.30.160.20">
    <property type="match status" value="1"/>
</dbReference>
<dbReference type="Pfam" id="PF00472">
    <property type="entry name" value="RF-1"/>
    <property type="match status" value="1"/>
</dbReference>
<evidence type="ECO:0000256" key="1">
    <source>
        <dbReference type="ARBA" id="ARBA00010835"/>
    </source>
</evidence>
<evidence type="ECO:0000259" key="5">
    <source>
        <dbReference type="PROSITE" id="PS00745"/>
    </source>
</evidence>
<dbReference type="GO" id="GO:0032543">
    <property type="term" value="P:mitochondrial translation"/>
    <property type="evidence" value="ECO:0007669"/>
    <property type="project" value="UniProtKB-ARBA"/>
</dbReference>
<dbReference type="InterPro" id="IPR050057">
    <property type="entry name" value="Prokaryotic/Mito_RF"/>
</dbReference>
<dbReference type="RefSeq" id="XP_018266768.1">
    <property type="nucleotide sequence ID" value="XM_018404114.1"/>
</dbReference>
<dbReference type="GO" id="GO:0005739">
    <property type="term" value="C:mitochondrion"/>
    <property type="evidence" value="ECO:0007669"/>
    <property type="project" value="GOC"/>
</dbReference>
<reference evidence="7" key="3">
    <citation type="submission" date="2024-02" db="EMBL/GenBank/DDBJ databases">
        <title>Comparative genomics of Cryptococcus and Kwoniella reveals pathogenesis evolution and contrasting modes of karyotype evolution via chromosome fusion or intercentromeric recombination.</title>
        <authorList>
            <person name="Coelho M.A."/>
            <person name="David-Palma M."/>
            <person name="Shea T."/>
            <person name="Bowers K."/>
            <person name="McGinley-Smith S."/>
            <person name="Mohammad A.W."/>
            <person name="Gnirke A."/>
            <person name="Yurkov A.M."/>
            <person name="Nowrousian M."/>
            <person name="Sun S."/>
            <person name="Cuomo C.A."/>
            <person name="Heitman J."/>
        </authorList>
    </citation>
    <scope>NUCLEOTIDE SEQUENCE</scope>
    <source>
        <strain evidence="7">CBS 10117</strain>
    </source>
</reference>
<feature type="domain" description="Prokaryotic-type class I peptide chain release factors" evidence="5">
    <location>
        <begin position="356"/>
        <end position="372"/>
    </location>
</feature>
<dbReference type="STRING" id="1296121.A0A1A6AFU1"/>
<sequence>MSAPPRLRSIAQTIHRAASRPARRPSSRPSTSTASCSCGCSKFAPSISAVPIPTNVRSRSITTVPSHVLKGLKGPVPGRRRTYASAAAQQVAEAETPEVEVAWCTETEERQAKLIESARARVEVYRTTVQQEMDATDVQGQIARAKLQRELGPLAQLWDKYVEVRKSIIALQPELSDPDPTLQEMFISEHTSLCEDLDSLLTEDLPKLLLPIPATALLPCMISLNAGVGGLESALCTEDIARMYIRFAETRGWKVEEISRVEGSGGKGGGGLRELTMKFTPSPYSGGGGGEDGDGQEIFGLMQWEKGVHRVQRIPVNETMGRIHTSTVAVVVLPIYPDTEESPLVDPKDVKIDVMRARGAGGQHVNRTESAVRLTHIPTGITVSMQDSRSQHQNRAWAWDILRARLSEKKHNEEVEARRASRRDQVKGADRSDKIRTYNFNQDRLTDHRFGFTITGLQNILDGDGLEEVILMMKRDLQERRLEALLQGEEDIDY</sequence>
<dbReference type="PROSITE" id="PS00745">
    <property type="entry name" value="RF_PROK_I"/>
    <property type="match status" value="1"/>
</dbReference>
<accession>A0A1A6AFU1</accession>
<proteinExistence type="inferred from homology"/>
<dbReference type="GeneID" id="28964443"/>